<dbReference type="EMBL" id="CP108482">
    <property type="protein sequence ID" value="WUS54232.1"/>
    <property type="molecule type" value="Genomic_DNA"/>
</dbReference>
<feature type="domain" description="Isochorismatase-like" evidence="2">
    <location>
        <begin position="10"/>
        <end position="140"/>
    </location>
</feature>
<dbReference type="CDD" id="cd01014">
    <property type="entry name" value="nicotinamidase_related"/>
    <property type="match status" value="1"/>
</dbReference>
<reference evidence="3 4" key="1">
    <citation type="submission" date="2022-10" db="EMBL/GenBank/DDBJ databases">
        <title>The complete genomes of actinobacterial strains from the NBC collection.</title>
        <authorList>
            <person name="Joergensen T.S."/>
            <person name="Alvarez Arevalo M."/>
            <person name="Sterndorff E.B."/>
            <person name="Faurdal D."/>
            <person name="Vuksanovic O."/>
            <person name="Mourched A.-S."/>
            <person name="Charusanti P."/>
            <person name="Shaw S."/>
            <person name="Blin K."/>
            <person name="Weber T."/>
        </authorList>
    </citation>
    <scope>NUCLEOTIDE SEQUENCE [LARGE SCALE GENOMIC DNA]</scope>
    <source>
        <strain evidence="3 4">NBC_01247</strain>
    </source>
</reference>
<dbReference type="SUPFAM" id="SSF52499">
    <property type="entry name" value="Isochorismatase-like hydrolases"/>
    <property type="match status" value="1"/>
</dbReference>
<dbReference type="GO" id="GO:0016787">
    <property type="term" value="F:hydrolase activity"/>
    <property type="evidence" value="ECO:0007669"/>
    <property type="project" value="UniProtKB-KW"/>
</dbReference>
<evidence type="ECO:0000313" key="3">
    <source>
        <dbReference type="EMBL" id="WUS54232.1"/>
    </source>
</evidence>
<dbReference type="Proteomes" id="UP001432014">
    <property type="component" value="Chromosome"/>
</dbReference>
<evidence type="ECO:0000259" key="2">
    <source>
        <dbReference type="Pfam" id="PF00857"/>
    </source>
</evidence>
<protein>
    <submittedName>
        <fullName evidence="3">Cysteine hydrolase</fullName>
    </submittedName>
</protein>
<dbReference type="RefSeq" id="WP_329492847.1">
    <property type="nucleotide sequence ID" value="NZ_CP108460.1"/>
</dbReference>
<dbReference type="InterPro" id="IPR036380">
    <property type="entry name" value="Isochorismatase-like_sf"/>
</dbReference>
<gene>
    <name evidence="3" type="ORF">OG469_01165</name>
</gene>
<sequence length="188" mass="20342">MTTLADRPDTALLVIDVQNGVVGDAYDRDKVVANIATLVDRARAAGIEVVWVQHSSAELPRESERWQYVPELRRRDAEPLVHKTYADSFEETDLEPVLAERGIGRLVVAGAQTDECVRSTLHGAIVRGYDALLVADAHTTEDLSSFGAPPPEQVIAHTNLYWTYHAAPGRTAGTVATADVDFAAAPPA</sequence>
<evidence type="ECO:0000313" key="4">
    <source>
        <dbReference type="Proteomes" id="UP001432014"/>
    </source>
</evidence>
<accession>A0ABZ1W079</accession>
<dbReference type="InterPro" id="IPR050272">
    <property type="entry name" value="Isochorismatase-like_hydrls"/>
</dbReference>
<dbReference type="PANTHER" id="PTHR43540:SF6">
    <property type="entry name" value="ISOCHORISMATASE-LIKE DOMAIN-CONTAINING PROTEIN"/>
    <property type="match status" value="1"/>
</dbReference>
<name>A0ABZ1W079_9ACTN</name>
<proteinExistence type="predicted"/>
<dbReference type="InterPro" id="IPR000868">
    <property type="entry name" value="Isochorismatase-like_dom"/>
</dbReference>
<keyword evidence="1 3" id="KW-0378">Hydrolase</keyword>
<dbReference type="PANTHER" id="PTHR43540">
    <property type="entry name" value="PEROXYUREIDOACRYLATE/UREIDOACRYLATE AMIDOHYDROLASE-RELATED"/>
    <property type="match status" value="1"/>
</dbReference>
<dbReference type="Gene3D" id="3.40.50.850">
    <property type="entry name" value="Isochorismatase-like"/>
    <property type="match status" value="1"/>
</dbReference>
<evidence type="ECO:0000256" key="1">
    <source>
        <dbReference type="ARBA" id="ARBA00022801"/>
    </source>
</evidence>
<keyword evidence="4" id="KW-1185">Reference proteome</keyword>
<dbReference type="Pfam" id="PF00857">
    <property type="entry name" value="Isochorismatase"/>
    <property type="match status" value="1"/>
</dbReference>
<organism evidence="3 4">
    <name type="scientific">Kitasatospora herbaricolor</name>
    <dbReference type="NCBI Taxonomy" id="68217"/>
    <lineage>
        <taxon>Bacteria</taxon>
        <taxon>Bacillati</taxon>
        <taxon>Actinomycetota</taxon>
        <taxon>Actinomycetes</taxon>
        <taxon>Kitasatosporales</taxon>
        <taxon>Streptomycetaceae</taxon>
        <taxon>Kitasatospora</taxon>
    </lineage>
</organism>